<comment type="similarity">
    <text evidence="7">Belongs to the protein kinase superfamily.</text>
</comment>
<dbReference type="AlphaFoldDB" id="A0AAU9JQL6"/>
<dbReference type="Proteomes" id="UP001162131">
    <property type="component" value="Unassembled WGS sequence"/>
</dbReference>
<evidence type="ECO:0000256" key="4">
    <source>
        <dbReference type="ARBA" id="ARBA00022777"/>
    </source>
</evidence>
<dbReference type="GO" id="GO:0004691">
    <property type="term" value="F:cAMP-dependent protein kinase activity"/>
    <property type="evidence" value="ECO:0007669"/>
    <property type="project" value="TreeGrafter"/>
</dbReference>
<dbReference type="SMART" id="SM00220">
    <property type="entry name" value="S_TKc"/>
    <property type="match status" value="1"/>
</dbReference>
<dbReference type="GO" id="GO:0005952">
    <property type="term" value="C:cAMP-dependent protein kinase complex"/>
    <property type="evidence" value="ECO:0007669"/>
    <property type="project" value="TreeGrafter"/>
</dbReference>
<evidence type="ECO:0000313" key="9">
    <source>
        <dbReference type="EMBL" id="CAG9329522.1"/>
    </source>
</evidence>
<evidence type="ECO:0000256" key="7">
    <source>
        <dbReference type="RuleBase" id="RU000304"/>
    </source>
</evidence>
<reference evidence="9" key="1">
    <citation type="submission" date="2021-09" db="EMBL/GenBank/DDBJ databases">
        <authorList>
            <consortium name="AG Swart"/>
            <person name="Singh M."/>
            <person name="Singh A."/>
            <person name="Seah K."/>
            <person name="Emmerich C."/>
        </authorList>
    </citation>
    <scope>NUCLEOTIDE SEQUENCE</scope>
    <source>
        <strain evidence="9">ATCC30299</strain>
    </source>
</reference>
<evidence type="ECO:0000313" key="10">
    <source>
        <dbReference type="Proteomes" id="UP001162131"/>
    </source>
</evidence>
<dbReference type="Pfam" id="PF00069">
    <property type="entry name" value="Pkinase"/>
    <property type="match status" value="1"/>
</dbReference>
<dbReference type="InterPro" id="IPR017441">
    <property type="entry name" value="Protein_kinase_ATP_BS"/>
</dbReference>
<dbReference type="InterPro" id="IPR011009">
    <property type="entry name" value="Kinase-like_dom_sf"/>
</dbReference>
<keyword evidence="1 7" id="KW-0723">Serine/threonine-protein kinase</keyword>
<evidence type="ECO:0000259" key="8">
    <source>
        <dbReference type="PROSITE" id="PS50011"/>
    </source>
</evidence>
<gene>
    <name evidence="9" type="ORF">BSTOLATCC_MIC49155</name>
</gene>
<keyword evidence="3 6" id="KW-0547">Nucleotide-binding</keyword>
<dbReference type="GO" id="GO:0005524">
    <property type="term" value="F:ATP binding"/>
    <property type="evidence" value="ECO:0007669"/>
    <property type="project" value="UniProtKB-UniRule"/>
</dbReference>
<dbReference type="EMBL" id="CAJZBQ010000048">
    <property type="protein sequence ID" value="CAG9329522.1"/>
    <property type="molecule type" value="Genomic_DNA"/>
</dbReference>
<protein>
    <recommendedName>
        <fullName evidence="8">Protein kinase domain-containing protein</fullName>
    </recommendedName>
</protein>
<comment type="caution">
    <text evidence="9">The sequence shown here is derived from an EMBL/GenBank/DDBJ whole genome shotgun (WGS) entry which is preliminary data.</text>
</comment>
<evidence type="ECO:0000256" key="2">
    <source>
        <dbReference type="ARBA" id="ARBA00022679"/>
    </source>
</evidence>
<dbReference type="FunFam" id="1.10.510.10:FF:000465">
    <property type="entry name" value="Non-specific serine/threonine protein kinase"/>
    <property type="match status" value="1"/>
</dbReference>
<dbReference type="Gene3D" id="3.30.200.20">
    <property type="entry name" value="Phosphorylase Kinase, domain 1"/>
    <property type="match status" value="1"/>
</dbReference>
<organism evidence="9 10">
    <name type="scientific">Blepharisma stoltei</name>
    <dbReference type="NCBI Taxonomy" id="1481888"/>
    <lineage>
        <taxon>Eukaryota</taxon>
        <taxon>Sar</taxon>
        <taxon>Alveolata</taxon>
        <taxon>Ciliophora</taxon>
        <taxon>Postciliodesmatophora</taxon>
        <taxon>Heterotrichea</taxon>
        <taxon>Heterotrichida</taxon>
        <taxon>Blepharismidae</taxon>
        <taxon>Blepharisma</taxon>
    </lineage>
</organism>
<name>A0AAU9JQL6_9CILI</name>
<dbReference type="SUPFAM" id="SSF56112">
    <property type="entry name" value="Protein kinase-like (PK-like)"/>
    <property type="match status" value="1"/>
</dbReference>
<dbReference type="PROSITE" id="PS00108">
    <property type="entry name" value="PROTEIN_KINASE_ST"/>
    <property type="match status" value="1"/>
</dbReference>
<keyword evidence="10" id="KW-1185">Reference proteome</keyword>
<evidence type="ECO:0000256" key="5">
    <source>
        <dbReference type="ARBA" id="ARBA00022840"/>
    </source>
</evidence>
<keyword evidence="2" id="KW-0808">Transferase</keyword>
<evidence type="ECO:0000256" key="3">
    <source>
        <dbReference type="ARBA" id="ARBA00022741"/>
    </source>
</evidence>
<proteinExistence type="inferred from homology"/>
<feature type="domain" description="Protein kinase" evidence="8">
    <location>
        <begin position="80"/>
        <end position="326"/>
    </location>
</feature>
<keyword evidence="5 6" id="KW-0067">ATP-binding</keyword>
<dbReference type="InterPro" id="IPR000719">
    <property type="entry name" value="Prot_kinase_dom"/>
</dbReference>
<dbReference type="PROSITE" id="PS00107">
    <property type="entry name" value="PROTEIN_KINASE_ATP"/>
    <property type="match status" value="1"/>
</dbReference>
<keyword evidence="4" id="KW-0418">Kinase</keyword>
<accession>A0AAU9JQL6</accession>
<dbReference type="PROSITE" id="PS50011">
    <property type="entry name" value="PROTEIN_KINASE_DOM"/>
    <property type="match status" value="1"/>
</dbReference>
<dbReference type="InterPro" id="IPR008271">
    <property type="entry name" value="Ser/Thr_kinase_AS"/>
</dbReference>
<evidence type="ECO:0000256" key="6">
    <source>
        <dbReference type="PROSITE-ProRule" id="PRU10141"/>
    </source>
</evidence>
<sequence>MDSFISPSKRAGTNLLPPIATGRSRRISARFPASRSLINVPEKKNSTYRDKTYKSISPMNMKPKIKLKETRPTIFTLQNLTLGTLLGEGKTSRVLRAAVGSQEFAVKIMPMAEKKYFEIEWEILEKLNSPFIVKGHGKLDDTQNNYLLLELVEGGDLFQLMRKRRLRINEIAFIAAEVVVALNYLHDNGIIYRDIKPENIMLDSNKHIKLVDFGYSKIISDERPSTVCGSPEYAAPEMLRRQGYSFSVDWWGLGILLYELACGHPPFQGENFKDISQNIIHGELVFTRQVDPQCKDLIRKLLNPEPQARLGCLKNKVEDIKHHKFFRGFNWEAIAERRLPSPINIVEN</sequence>
<dbReference type="PANTHER" id="PTHR24353">
    <property type="entry name" value="CYCLIC NUCLEOTIDE-DEPENDENT PROTEIN KINASE"/>
    <property type="match status" value="1"/>
</dbReference>
<dbReference type="PANTHER" id="PTHR24353:SF37">
    <property type="entry name" value="CAMP-DEPENDENT PROTEIN KINASE CATALYTIC SUBUNIT PRKX"/>
    <property type="match status" value="1"/>
</dbReference>
<evidence type="ECO:0000256" key="1">
    <source>
        <dbReference type="ARBA" id="ARBA00022527"/>
    </source>
</evidence>
<dbReference type="Gene3D" id="1.10.510.10">
    <property type="entry name" value="Transferase(Phosphotransferase) domain 1"/>
    <property type="match status" value="1"/>
</dbReference>
<feature type="binding site" evidence="6">
    <location>
        <position position="107"/>
    </location>
    <ligand>
        <name>ATP</name>
        <dbReference type="ChEBI" id="CHEBI:30616"/>
    </ligand>
</feature>